<keyword evidence="4 6" id="KW-1133">Transmembrane helix</keyword>
<feature type="transmembrane region" description="Helical" evidence="6">
    <location>
        <begin position="66"/>
        <end position="88"/>
    </location>
</feature>
<feature type="transmembrane region" description="Helical" evidence="6">
    <location>
        <begin position="40"/>
        <end position="60"/>
    </location>
</feature>
<accession>B1I563</accession>
<proteinExistence type="predicted"/>
<keyword evidence="5 6" id="KW-0472">Membrane</keyword>
<dbReference type="KEGG" id="dau:Daud_1611"/>
<dbReference type="STRING" id="477974.Daud_1611"/>
<evidence type="ECO:0000256" key="3">
    <source>
        <dbReference type="ARBA" id="ARBA00022692"/>
    </source>
</evidence>
<dbReference type="GO" id="GO:0016020">
    <property type="term" value="C:membrane"/>
    <property type="evidence" value="ECO:0007669"/>
    <property type="project" value="UniProtKB-SubCell"/>
</dbReference>
<keyword evidence="8" id="KW-1185">Reference proteome</keyword>
<dbReference type="Pfam" id="PF00953">
    <property type="entry name" value="Glycos_transf_4"/>
    <property type="match status" value="1"/>
</dbReference>
<dbReference type="GO" id="GO:0016780">
    <property type="term" value="F:phosphotransferase activity, for other substituted phosphate groups"/>
    <property type="evidence" value="ECO:0007669"/>
    <property type="project" value="InterPro"/>
</dbReference>
<evidence type="ECO:0000256" key="5">
    <source>
        <dbReference type="ARBA" id="ARBA00023136"/>
    </source>
</evidence>
<reference evidence="7 8" key="2">
    <citation type="journal article" date="2008" name="Science">
        <title>Environmental genomics reveals a single-species ecosystem deep within Earth.</title>
        <authorList>
            <person name="Chivian D."/>
            <person name="Brodie E.L."/>
            <person name="Alm E.J."/>
            <person name="Culley D.E."/>
            <person name="Dehal P.S."/>
            <person name="Desantis T.Z."/>
            <person name="Gihring T.M."/>
            <person name="Lapidus A."/>
            <person name="Lin L.H."/>
            <person name="Lowry S.R."/>
            <person name="Moser D.P."/>
            <person name="Richardson P.M."/>
            <person name="Southam G."/>
            <person name="Wanger G."/>
            <person name="Pratt L.M."/>
            <person name="Andersen G.L."/>
            <person name="Hazen T.C."/>
            <person name="Brockman F.J."/>
            <person name="Arkin A.P."/>
            <person name="Onstott T.C."/>
        </authorList>
    </citation>
    <scope>NUCLEOTIDE SEQUENCE [LARGE SCALE GENOMIC DNA]</scope>
    <source>
        <strain evidence="7 8">MP104C</strain>
    </source>
</reference>
<dbReference type="InterPro" id="IPR000715">
    <property type="entry name" value="Glycosyl_transferase_4"/>
</dbReference>
<keyword evidence="3 6" id="KW-0812">Transmembrane</keyword>
<dbReference type="RefSeq" id="WP_012302694.1">
    <property type="nucleotide sequence ID" value="NC_010424.1"/>
</dbReference>
<evidence type="ECO:0000256" key="6">
    <source>
        <dbReference type="SAM" id="Phobius"/>
    </source>
</evidence>
<organism evidence="7 8">
    <name type="scientific">Desulforudis audaxviator (strain MP104C)</name>
    <dbReference type="NCBI Taxonomy" id="477974"/>
    <lineage>
        <taxon>Bacteria</taxon>
        <taxon>Bacillati</taxon>
        <taxon>Bacillota</taxon>
        <taxon>Clostridia</taxon>
        <taxon>Thermoanaerobacterales</taxon>
        <taxon>Candidatus Desulforudaceae</taxon>
        <taxon>Candidatus Desulforudis</taxon>
    </lineage>
</organism>
<feature type="transmembrane region" description="Helical" evidence="6">
    <location>
        <begin position="220"/>
        <end position="248"/>
    </location>
</feature>
<dbReference type="AlphaFoldDB" id="B1I563"/>
<name>B1I563_DESAP</name>
<dbReference type="Proteomes" id="UP000008544">
    <property type="component" value="Chromosome"/>
</dbReference>
<feature type="transmembrane region" description="Helical" evidence="6">
    <location>
        <begin position="108"/>
        <end position="129"/>
    </location>
</feature>
<evidence type="ECO:0008006" key="9">
    <source>
        <dbReference type="Google" id="ProtNLM"/>
    </source>
</evidence>
<evidence type="ECO:0000256" key="2">
    <source>
        <dbReference type="ARBA" id="ARBA00022679"/>
    </source>
</evidence>
<dbReference type="HOGENOM" id="CLU_078449_0_0_9"/>
<dbReference type="EMBL" id="CP000860">
    <property type="protein sequence ID" value="ACA60113.1"/>
    <property type="molecule type" value="Genomic_DNA"/>
</dbReference>
<evidence type="ECO:0000313" key="8">
    <source>
        <dbReference type="Proteomes" id="UP000008544"/>
    </source>
</evidence>
<feature type="transmembrane region" description="Helical" evidence="6">
    <location>
        <begin position="141"/>
        <end position="158"/>
    </location>
</feature>
<protein>
    <recommendedName>
        <fullName evidence="9">Glycosyl transferase, family 4</fullName>
    </recommendedName>
</protein>
<dbReference type="OrthoDB" id="2679245at2"/>
<feature type="transmembrane region" description="Helical" evidence="6">
    <location>
        <begin position="170"/>
        <end position="200"/>
    </location>
</feature>
<feature type="transmembrane region" description="Helical" evidence="6">
    <location>
        <begin position="6"/>
        <end position="28"/>
    </location>
</feature>
<dbReference type="eggNOG" id="COG0472">
    <property type="taxonomic scope" value="Bacteria"/>
</dbReference>
<evidence type="ECO:0000256" key="1">
    <source>
        <dbReference type="ARBA" id="ARBA00004141"/>
    </source>
</evidence>
<reference evidence="8" key="1">
    <citation type="submission" date="2007-10" db="EMBL/GenBank/DDBJ databases">
        <title>Complete sequence of chromosome of Desulforudis audaxviator MP104C.</title>
        <authorList>
            <person name="Copeland A."/>
            <person name="Lucas S."/>
            <person name="Lapidus A."/>
            <person name="Barry K."/>
            <person name="Glavina del Rio T."/>
            <person name="Dalin E."/>
            <person name="Tice H."/>
            <person name="Bruce D."/>
            <person name="Pitluck S."/>
            <person name="Lowry S.R."/>
            <person name="Larimer F."/>
            <person name="Land M.L."/>
            <person name="Hauser L."/>
            <person name="Kyrpides N."/>
            <person name="Ivanova N.N."/>
            <person name="Richardson P."/>
        </authorList>
    </citation>
    <scope>NUCLEOTIDE SEQUENCE [LARGE SCALE GENOMIC DNA]</scope>
    <source>
        <strain evidence="8">MP104C</strain>
    </source>
</reference>
<keyword evidence="2" id="KW-0808">Transferase</keyword>
<evidence type="ECO:0000313" key="7">
    <source>
        <dbReference type="EMBL" id="ACA60113.1"/>
    </source>
</evidence>
<sequence length="280" mass="29453">MEVLIFFTLGLAAAAFFLPLLIRIIAAAGHVGYNYRGDRIPVSVGVLFFIVPSVLLLGALNVHPDGAYLGLVPAFVMVTGGMSFLGLIDDLYGSRRASGLRGHLRRLLRGDFTTGALKAIGGLVIAFVVSWGTTPGHGAEVLLNTLVIALAANALNLLDLRPGRAGKGFILGGGLLFAAAWGSPLLVFPAVVAGALAAYLPTDLKARVMMGDAGANVLGVTLGLTAAWVLAWPAKLAVLAFLIGLHLLTERHSLTQLISGNRVLDFVDRLGRNQEEFPKR</sequence>
<comment type="subcellular location">
    <subcellularLocation>
        <location evidence="1">Membrane</location>
        <topology evidence="1">Multi-pass membrane protein</topology>
    </subcellularLocation>
</comment>
<gene>
    <name evidence="7" type="ordered locus">Daud_1611</name>
</gene>
<evidence type="ECO:0000256" key="4">
    <source>
        <dbReference type="ARBA" id="ARBA00022989"/>
    </source>
</evidence>